<dbReference type="Pfam" id="PF09955">
    <property type="entry name" value="DUF2189"/>
    <property type="match status" value="1"/>
</dbReference>
<keyword evidence="1" id="KW-0472">Membrane</keyword>
<feature type="transmembrane region" description="Helical" evidence="1">
    <location>
        <begin position="71"/>
        <end position="94"/>
    </location>
</feature>
<sequence length="290" mass="31953">MASFHVYAGATNTIEHPAIRRISVADVFDALRRGFDDFWDKPSHYVFLCLIYPIVGVFLITWTSGGNALQLIFPLMSGFALLGPFFGIGLYEISRRREQNLDTSWRHAFDVRHSPAIPAMLVIGIMLLALFVAWLLVAQVLYSWLYGAGAPLSMASFFSDLFTTQRGWTLIILGNLIGFLFALTVLCTTVVALPLLLDCDVGAYAAIETSARAVRDNPVPMLLWGLIVAVALLIGSLPFLAGLAVVIPVLGHATWHLYRKVVEVPAEKKTPLPPAPDKGEDGHFPYWLRG</sequence>
<accession>A0A380WFW3</accession>
<name>A0A380WFW3_AMIAI</name>
<organism evidence="2 3">
    <name type="scientific">Aminobacter aminovorans</name>
    <name type="common">Chelatobacter heintzii</name>
    <dbReference type="NCBI Taxonomy" id="83263"/>
    <lineage>
        <taxon>Bacteria</taxon>
        <taxon>Pseudomonadati</taxon>
        <taxon>Pseudomonadota</taxon>
        <taxon>Alphaproteobacteria</taxon>
        <taxon>Hyphomicrobiales</taxon>
        <taxon>Phyllobacteriaceae</taxon>
        <taxon>Aminobacter</taxon>
    </lineage>
</organism>
<feature type="transmembrane region" description="Helical" evidence="1">
    <location>
        <begin position="170"/>
        <end position="197"/>
    </location>
</feature>
<dbReference type="Proteomes" id="UP000254701">
    <property type="component" value="Unassembled WGS sequence"/>
</dbReference>
<evidence type="ECO:0000313" key="3">
    <source>
        <dbReference type="Proteomes" id="UP000254701"/>
    </source>
</evidence>
<dbReference type="AlphaFoldDB" id="A0A380WFW3"/>
<protein>
    <submittedName>
        <fullName evidence="2">Predicted integral membrane protein</fullName>
    </submittedName>
</protein>
<feature type="transmembrane region" description="Helical" evidence="1">
    <location>
        <begin position="115"/>
        <end position="137"/>
    </location>
</feature>
<reference evidence="2 3" key="1">
    <citation type="submission" date="2018-06" db="EMBL/GenBank/DDBJ databases">
        <authorList>
            <consortium name="Pathogen Informatics"/>
            <person name="Doyle S."/>
        </authorList>
    </citation>
    <scope>NUCLEOTIDE SEQUENCE [LARGE SCALE GENOMIC DNA]</scope>
    <source>
        <strain evidence="2 3">NCTC10684</strain>
    </source>
</reference>
<evidence type="ECO:0000256" key="1">
    <source>
        <dbReference type="SAM" id="Phobius"/>
    </source>
</evidence>
<gene>
    <name evidence="2" type="ORF">NCTC10684_00424</name>
</gene>
<dbReference type="InterPro" id="IPR018692">
    <property type="entry name" value="DUF2189"/>
</dbReference>
<dbReference type="EMBL" id="UFSM01000001">
    <property type="protein sequence ID" value="SUU87232.1"/>
    <property type="molecule type" value="Genomic_DNA"/>
</dbReference>
<evidence type="ECO:0000313" key="2">
    <source>
        <dbReference type="EMBL" id="SUU87232.1"/>
    </source>
</evidence>
<keyword evidence="1" id="KW-0812">Transmembrane</keyword>
<keyword evidence="1" id="KW-1133">Transmembrane helix</keyword>
<feature type="transmembrane region" description="Helical" evidence="1">
    <location>
        <begin position="143"/>
        <end position="163"/>
    </location>
</feature>
<feature type="transmembrane region" description="Helical" evidence="1">
    <location>
        <begin position="222"/>
        <end position="250"/>
    </location>
</feature>
<dbReference type="OrthoDB" id="9809543at2"/>
<proteinExistence type="predicted"/>
<dbReference type="RefSeq" id="WP_115729766.1">
    <property type="nucleotide sequence ID" value="NZ_BAAAVY010000033.1"/>
</dbReference>
<feature type="transmembrane region" description="Helical" evidence="1">
    <location>
        <begin position="45"/>
        <end position="65"/>
    </location>
</feature>